<gene>
    <name evidence="1" type="ORF">Psi02_76460</name>
</gene>
<evidence type="ECO:0000313" key="2">
    <source>
        <dbReference type="Proteomes" id="UP000644610"/>
    </source>
</evidence>
<evidence type="ECO:0000313" key="1">
    <source>
        <dbReference type="EMBL" id="GII51222.1"/>
    </source>
</evidence>
<dbReference type="AlphaFoldDB" id="A0A8J3UWN8"/>
<dbReference type="Proteomes" id="UP000644610">
    <property type="component" value="Unassembled WGS sequence"/>
</dbReference>
<name>A0A8J3UWN8_9ACTN</name>
<comment type="caution">
    <text evidence="1">The sequence shown here is derived from an EMBL/GenBank/DDBJ whole genome shotgun (WGS) entry which is preliminary data.</text>
</comment>
<dbReference type="RefSeq" id="WP_203980727.1">
    <property type="nucleotide sequence ID" value="NZ_BAAAKY010000039.1"/>
</dbReference>
<organism evidence="1 2">
    <name type="scientific">Planotetraspora silvatica</name>
    <dbReference type="NCBI Taxonomy" id="234614"/>
    <lineage>
        <taxon>Bacteria</taxon>
        <taxon>Bacillati</taxon>
        <taxon>Actinomycetota</taxon>
        <taxon>Actinomycetes</taxon>
        <taxon>Streptosporangiales</taxon>
        <taxon>Streptosporangiaceae</taxon>
        <taxon>Planotetraspora</taxon>
    </lineage>
</organism>
<keyword evidence="2" id="KW-1185">Reference proteome</keyword>
<sequence>MVVDRRQVLRFLASIQLHDEDGHLDDLEILRRITDWVNGLEDDLRLAQDLQRLWISQMQQSRRYTCALLAQVIDSPTGPTMITRIKLRHAEMLRRWPTRDQYSDSRELLHEALLIARHDADDPSLPEWIRSDNLIRVMWIERLTYALCGEVRPE</sequence>
<accession>A0A8J3UWN8</accession>
<dbReference type="EMBL" id="BOOQ01000064">
    <property type="protein sequence ID" value="GII51222.1"/>
    <property type="molecule type" value="Genomic_DNA"/>
</dbReference>
<protein>
    <submittedName>
        <fullName evidence="1">Uncharacterized protein</fullName>
    </submittedName>
</protein>
<reference evidence="1" key="1">
    <citation type="submission" date="2021-01" db="EMBL/GenBank/DDBJ databases">
        <title>Whole genome shotgun sequence of Planotetraspora silvatica NBRC 100141.</title>
        <authorList>
            <person name="Komaki H."/>
            <person name="Tamura T."/>
        </authorList>
    </citation>
    <scope>NUCLEOTIDE SEQUENCE</scope>
    <source>
        <strain evidence="1">NBRC 100141</strain>
    </source>
</reference>
<proteinExistence type="predicted"/>